<gene>
    <name evidence="2" type="ORF">GGR21_001431</name>
</gene>
<keyword evidence="3" id="KW-1185">Reference proteome</keyword>
<keyword evidence="1" id="KW-1133">Transmembrane helix</keyword>
<dbReference type="AlphaFoldDB" id="A0A840CNA2"/>
<organism evidence="2 3">
    <name type="scientific">Dysgonomonas hofstadii</name>
    <dbReference type="NCBI Taxonomy" id="637886"/>
    <lineage>
        <taxon>Bacteria</taxon>
        <taxon>Pseudomonadati</taxon>
        <taxon>Bacteroidota</taxon>
        <taxon>Bacteroidia</taxon>
        <taxon>Bacteroidales</taxon>
        <taxon>Dysgonomonadaceae</taxon>
        <taxon>Dysgonomonas</taxon>
    </lineage>
</organism>
<evidence type="ECO:0000313" key="3">
    <source>
        <dbReference type="Proteomes" id="UP000555103"/>
    </source>
</evidence>
<accession>A0A840CNA2</accession>
<dbReference type="EMBL" id="JACIEP010000004">
    <property type="protein sequence ID" value="MBB4035538.1"/>
    <property type="molecule type" value="Genomic_DNA"/>
</dbReference>
<feature type="transmembrane region" description="Helical" evidence="1">
    <location>
        <begin position="20"/>
        <end position="42"/>
    </location>
</feature>
<evidence type="ECO:0000313" key="2">
    <source>
        <dbReference type="EMBL" id="MBB4035538.1"/>
    </source>
</evidence>
<evidence type="ECO:0000256" key="1">
    <source>
        <dbReference type="SAM" id="Phobius"/>
    </source>
</evidence>
<protein>
    <submittedName>
        <fullName evidence="2">Uncharacterized protein</fullName>
    </submittedName>
</protein>
<proteinExistence type="predicted"/>
<dbReference type="Proteomes" id="UP000555103">
    <property type="component" value="Unassembled WGS sequence"/>
</dbReference>
<comment type="caution">
    <text evidence="2">The sequence shown here is derived from an EMBL/GenBank/DDBJ whole genome shotgun (WGS) entry which is preliminary data.</text>
</comment>
<reference evidence="2 3" key="1">
    <citation type="submission" date="2020-08" db="EMBL/GenBank/DDBJ databases">
        <title>Genomic Encyclopedia of Type Strains, Phase IV (KMG-IV): sequencing the most valuable type-strain genomes for metagenomic binning, comparative biology and taxonomic classification.</title>
        <authorList>
            <person name="Goeker M."/>
        </authorList>
    </citation>
    <scope>NUCLEOTIDE SEQUENCE [LARGE SCALE GENOMIC DNA]</scope>
    <source>
        <strain evidence="2 3">DSM 104969</strain>
    </source>
</reference>
<name>A0A840CNA2_9BACT</name>
<keyword evidence="1" id="KW-0472">Membrane</keyword>
<keyword evidence="1" id="KW-0812">Transmembrane</keyword>
<sequence length="46" mass="5483">MEKPITHYTMRTALNSHGYYNIKVADLFIVYPSITLIGSYYFQMQY</sequence>